<protein>
    <submittedName>
        <fullName evidence="1">Uncharacterized protein</fullName>
    </submittedName>
</protein>
<proteinExistence type="predicted"/>
<dbReference type="AlphaFoldDB" id="A0A2N9Y856"/>
<evidence type="ECO:0000313" key="2">
    <source>
        <dbReference type="Proteomes" id="UP000229839"/>
    </source>
</evidence>
<dbReference type="Proteomes" id="UP000229839">
    <property type="component" value="Unassembled WGS sequence"/>
</dbReference>
<sequence length="66" mass="7276">MSLKPFAVSELSDPSQVRVVLYTGSGFVHAPLNSLVSLLKDSLNKDHEESLKALKSEIEELQSCLF</sequence>
<gene>
    <name evidence="1" type="ORF">CER18_09225</name>
</gene>
<comment type="caution">
    <text evidence="1">The sequence shown here is derived from an EMBL/GenBank/DDBJ whole genome shotgun (WGS) entry which is preliminary data.</text>
</comment>
<dbReference type="OrthoDB" id="7925243at2"/>
<evidence type="ECO:0000313" key="1">
    <source>
        <dbReference type="EMBL" id="PIT67889.1"/>
    </source>
</evidence>
<dbReference type="RefSeq" id="WP_100129692.1">
    <property type="nucleotide sequence ID" value="NZ_CADDYI010000006.1"/>
</dbReference>
<name>A0A2N9Y856_9HYPH</name>
<accession>A0A2N9Y856</accession>
<reference evidence="1 2" key="1">
    <citation type="submission" date="2017-06" db="EMBL/GenBank/DDBJ databases">
        <title>Draft genome of Bartonella tribocorum strain L103, isolated from a rodent in Laos.</title>
        <authorList>
            <person name="Hadjadj L."/>
            <person name="Jiyipong T."/>
            <person name="Morand S."/>
            <person name="Diene S.M."/>
            <person name="Rolain J.-M."/>
        </authorList>
    </citation>
    <scope>NUCLEOTIDE SEQUENCE [LARGE SCALE GENOMIC DNA]</scope>
    <source>
        <strain evidence="1 2">L103</strain>
    </source>
</reference>
<dbReference type="EMBL" id="NJGE01000041">
    <property type="protein sequence ID" value="PIT67889.1"/>
    <property type="molecule type" value="Genomic_DNA"/>
</dbReference>
<organism evidence="1 2">
    <name type="scientific">Bartonella tribocorum</name>
    <dbReference type="NCBI Taxonomy" id="85701"/>
    <lineage>
        <taxon>Bacteria</taxon>
        <taxon>Pseudomonadati</taxon>
        <taxon>Pseudomonadota</taxon>
        <taxon>Alphaproteobacteria</taxon>
        <taxon>Hyphomicrobiales</taxon>
        <taxon>Bartonellaceae</taxon>
        <taxon>Bartonella</taxon>
    </lineage>
</organism>